<dbReference type="GO" id="GO:0009366">
    <property type="term" value="C:enterobactin synthetase complex"/>
    <property type="evidence" value="ECO:0007669"/>
    <property type="project" value="InterPro"/>
</dbReference>
<dbReference type="GO" id="GO:0005886">
    <property type="term" value="C:plasma membrane"/>
    <property type="evidence" value="ECO:0007669"/>
    <property type="project" value="TreeGrafter"/>
</dbReference>
<proteinExistence type="predicted"/>
<keyword evidence="1 6" id="KW-0808">Transferase</keyword>
<evidence type="ECO:0000259" key="4">
    <source>
        <dbReference type="Pfam" id="PF01648"/>
    </source>
</evidence>
<evidence type="ECO:0000259" key="5">
    <source>
        <dbReference type="Pfam" id="PF17837"/>
    </source>
</evidence>
<feature type="binding site" evidence="3">
    <location>
        <position position="109"/>
    </location>
    <ligand>
        <name>Mg(2+)</name>
        <dbReference type="ChEBI" id="CHEBI:18420"/>
    </ligand>
</feature>
<evidence type="ECO:0000256" key="2">
    <source>
        <dbReference type="PIRSR" id="PIRSR603542-1"/>
    </source>
</evidence>
<feature type="binding site" evidence="2">
    <location>
        <begin position="85"/>
        <end position="86"/>
    </location>
    <ligand>
        <name>CoA</name>
        <dbReference type="ChEBI" id="CHEBI:57287"/>
    </ligand>
</feature>
<dbReference type="PANTHER" id="PTHR38096:SF1">
    <property type="entry name" value="ENTEROBACTIN SYNTHASE COMPONENT D"/>
    <property type="match status" value="1"/>
</dbReference>
<feature type="binding site" evidence="3">
    <location>
        <position position="108"/>
    </location>
    <ligand>
        <name>Mg(2+)</name>
        <dbReference type="ChEBI" id="CHEBI:18420"/>
    </ligand>
</feature>
<organism evidence="6 7">
    <name type="scientific">Glutamicibacter ectropisis</name>
    <dbReference type="NCBI Taxonomy" id="3046593"/>
    <lineage>
        <taxon>Bacteria</taxon>
        <taxon>Bacillati</taxon>
        <taxon>Actinomycetota</taxon>
        <taxon>Actinomycetes</taxon>
        <taxon>Micrococcales</taxon>
        <taxon>Micrococcaceae</taxon>
        <taxon>Glutamicibacter</taxon>
    </lineage>
</organism>
<evidence type="ECO:0000256" key="1">
    <source>
        <dbReference type="ARBA" id="ARBA00022679"/>
    </source>
</evidence>
<dbReference type="Proteomes" id="UP001486888">
    <property type="component" value="Chromosome"/>
</dbReference>
<dbReference type="PRINTS" id="PR01399">
    <property type="entry name" value="ENTSNTHTASED"/>
</dbReference>
<dbReference type="KEGG" id="gey:QMQ05_05230"/>
<dbReference type="SUPFAM" id="SSF56214">
    <property type="entry name" value="4'-phosphopantetheinyl transferase"/>
    <property type="match status" value="1"/>
</dbReference>
<sequence>MQIFHTLLPESIRVVETRSELDHGQRYWQEEQYVATAVESRQQEFRTVRICAREALADFGYGDHVLVPDAHRAPVWPANIVGSMTHCPGMRAAAVASSSQFGGIGIDAEPHEVLPPEAVELILLPAEQQAVAQLAAEDPSIAWDKLIFSAKESVFKTWFPLARKWLDFLECEITIDQQARTFSAHLLRTDTLHQGVDLSQITGTWMAEGSVGQGLLATAITVRSN</sequence>
<dbReference type="GO" id="GO:0009239">
    <property type="term" value="P:enterobactin biosynthetic process"/>
    <property type="evidence" value="ECO:0007669"/>
    <property type="project" value="InterPro"/>
</dbReference>
<feature type="binding site" evidence="3">
    <location>
        <position position="107"/>
    </location>
    <ligand>
        <name>Mg(2+)</name>
        <dbReference type="ChEBI" id="CHEBI:18420"/>
    </ligand>
</feature>
<dbReference type="Pfam" id="PF01648">
    <property type="entry name" value="ACPS"/>
    <property type="match status" value="1"/>
</dbReference>
<dbReference type="InterPro" id="IPR037143">
    <property type="entry name" value="4-PPantetheinyl_Trfase_dom_sf"/>
</dbReference>
<feature type="domain" description="4'-phosphopantetheinyl transferase" evidence="4">
    <location>
        <begin position="103"/>
        <end position="184"/>
    </location>
</feature>
<dbReference type="InterPro" id="IPR041354">
    <property type="entry name" value="4PPT_N"/>
</dbReference>
<evidence type="ECO:0000256" key="3">
    <source>
        <dbReference type="PIRSR" id="PIRSR603542-2"/>
    </source>
</evidence>
<feature type="binding site" evidence="2">
    <location>
        <position position="152"/>
    </location>
    <ligand>
        <name>CoA</name>
        <dbReference type="ChEBI" id="CHEBI:57287"/>
    </ligand>
</feature>
<feature type="domain" description="4'-phosphopantetheinyl transferase N-terminal" evidence="5">
    <location>
        <begin position="29"/>
        <end position="96"/>
    </location>
</feature>
<protein>
    <submittedName>
        <fullName evidence="6">4'-phosphopantetheinyl transferase superfamily protein</fullName>
    </submittedName>
</protein>
<dbReference type="PANTHER" id="PTHR38096">
    <property type="entry name" value="ENTEROBACTIN SYNTHASE COMPONENT D"/>
    <property type="match status" value="1"/>
</dbReference>
<keyword evidence="7" id="KW-1185">Reference proteome</keyword>
<name>A0AAU6WGN0_9MICC</name>
<dbReference type="AlphaFoldDB" id="A0AAU6WGN0"/>
<feature type="binding site" evidence="2">
    <location>
        <position position="49"/>
    </location>
    <ligand>
        <name>CoA</name>
        <dbReference type="ChEBI" id="CHEBI:57287"/>
    </ligand>
</feature>
<feature type="binding site" evidence="2">
    <location>
        <position position="166"/>
    </location>
    <ligand>
        <name>CoA</name>
        <dbReference type="ChEBI" id="CHEBI:57287"/>
    </ligand>
</feature>
<feature type="binding site" evidence="2">
    <location>
        <position position="41"/>
    </location>
    <ligand>
        <name>CoA</name>
        <dbReference type="ChEBI" id="CHEBI:57287"/>
    </ligand>
</feature>
<dbReference type="RefSeq" id="WP_345473572.1">
    <property type="nucleotide sequence ID" value="NZ_CP125942.1"/>
</dbReference>
<feature type="binding site" evidence="2">
    <location>
        <position position="156"/>
    </location>
    <ligand>
        <name>CoA</name>
        <dbReference type="ChEBI" id="CHEBI:57287"/>
    </ligand>
</feature>
<dbReference type="InterPro" id="IPR008278">
    <property type="entry name" value="4-PPantetheinyl_Trfase_dom"/>
</dbReference>
<dbReference type="InterPro" id="IPR003542">
    <property type="entry name" value="Enbac_synth_compD-like"/>
</dbReference>
<dbReference type="Pfam" id="PF17837">
    <property type="entry name" value="4PPT_N"/>
    <property type="match status" value="1"/>
</dbReference>
<reference evidence="6 7" key="1">
    <citation type="submission" date="2023-05" db="EMBL/GenBank/DDBJ databases">
        <title>Glutamicibacter sp. B1, complete genome.</title>
        <authorList>
            <person name="Long Y.H."/>
            <person name="Fang T."/>
            <person name="Li X.Y."/>
        </authorList>
    </citation>
    <scope>NUCLEOTIDE SEQUENCE [LARGE SCALE GENOMIC DNA]</scope>
    <source>
        <strain evidence="6 7">B1</strain>
    </source>
</reference>
<gene>
    <name evidence="6" type="ORF">QMQ05_05230</name>
</gene>
<feature type="binding site" evidence="2">
    <location>
        <position position="107"/>
    </location>
    <ligand>
        <name>CoA</name>
        <dbReference type="ChEBI" id="CHEBI:57287"/>
    </ligand>
</feature>
<evidence type="ECO:0000313" key="7">
    <source>
        <dbReference type="Proteomes" id="UP001486888"/>
    </source>
</evidence>
<accession>A0AAU6WGN0</accession>
<dbReference type="EMBL" id="CP125942">
    <property type="protein sequence ID" value="XAO46930.1"/>
    <property type="molecule type" value="Genomic_DNA"/>
</dbReference>
<dbReference type="GO" id="GO:0008897">
    <property type="term" value="F:holo-[acyl-carrier-protein] synthase activity"/>
    <property type="evidence" value="ECO:0007669"/>
    <property type="project" value="InterPro"/>
</dbReference>
<keyword evidence="3" id="KW-0479">Metal-binding</keyword>
<comment type="cofactor">
    <cofactor evidence="3">
        <name>Mg(2+)</name>
        <dbReference type="ChEBI" id="CHEBI:18420"/>
    </cofactor>
</comment>
<evidence type="ECO:0000313" key="6">
    <source>
        <dbReference type="EMBL" id="XAO46930.1"/>
    </source>
</evidence>
<keyword evidence="3" id="KW-0460">Magnesium</keyword>
<dbReference type="GO" id="GO:0000287">
    <property type="term" value="F:magnesium ion binding"/>
    <property type="evidence" value="ECO:0007669"/>
    <property type="project" value="InterPro"/>
</dbReference>